<dbReference type="InterPro" id="IPR047589">
    <property type="entry name" value="DUF11_rpt"/>
</dbReference>
<dbReference type="AlphaFoldDB" id="A0A2M6YCE5"/>
<dbReference type="Gene3D" id="2.60.40.740">
    <property type="match status" value="1"/>
</dbReference>
<reference evidence="3" key="1">
    <citation type="submission" date="2017-09" db="EMBL/GenBank/DDBJ databases">
        <title>Depth-based differentiation of microbial function through sediment-hosted aquifers and enrichment of novel symbionts in the deep terrestrial subsurface.</title>
        <authorList>
            <person name="Probst A.J."/>
            <person name="Ladd B."/>
            <person name="Jarett J.K."/>
            <person name="Geller-Mcgrath D.E."/>
            <person name="Sieber C.M.K."/>
            <person name="Emerson J.B."/>
            <person name="Anantharaman K."/>
            <person name="Thomas B.C."/>
            <person name="Malmstrom R."/>
            <person name="Stieglmeier M."/>
            <person name="Klingl A."/>
            <person name="Woyke T."/>
            <person name="Ryan C.M."/>
            <person name="Banfield J.F."/>
        </authorList>
    </citation>
    <scope>NUCLEOTIDE SEQUENCE [LARGE SCALE GENOMIC DNA]</scope>
</reference>
<dbReference type="InterPro" id="IPR001434">
    <property type="entry name" value="OmcB-like_DUF11"/>
</dbReference>
<gene>
    <name evidence="2" type="ORF">COT12_01395</name>
</gene>
<feature type="domain" description="DUF11" evidence="1">
    <location>
        <begin position="235"/>
        <end position="346"/>
    </location>
</feature>
<organism evidence="2 3">
    <name type="scientific">Candidatus Berkelbacteria bacterium CG08_land_8_20_14_0_20_39_8</name>
    <dbReference type="NCBI Taxonomy" id="1974511"/>
    <lineage>
        <taxon>Bacteria</taxon>
        <taxon>Candidatus Berkelbacteria</taxon>
    </lineage>
</organism>
<dbReference type="PANTHER" id="PTHR34819:SF3">
    <property type="entry name" value="CELL SURFACE PROTEIN"/>
    <property type="match status" value="1"/>
</dbReference>
<accession>A0A2M6YCE5</accession>
<dbReference type="Pfam" id="PF01345">
    <property type="entry name" value="DUF11"/>
    <property type="match status" value="2"/>
</dbReference>
<evidence type="ECO:0000313" key="3">
    <source>
        <dbReference type="Proteomes" id="UP000229896"/>
    </source>
</evidence>
<dbReference type="InterPro" id="IPR051172">
    <property type="entry name" value="Chlamydia_OmcB"/>
</dbReference>
<dbReference type="EMBL" id="PEXI01000047">
    <property type="protein sequence ID" value="PIU24367.1"/>
    <property type="molecule type" value="Genomic_DNA"/>
</dbReference>
<name>A0A2M6YCE5_9BACT</name>
<dbReference type="Proteomes" id="UP000229896">
    <property type="component" value="Unassembled WGS sequence"/>
</dbReference>
<protein>
    <recommendedName>
        <fullName evidence="1">DUF11 domain-containing protein</fullName>
    </recommendedName>
</protein>
<dbReference type="PANTHER" id="PTHR34819">
    <property type="entry name" value="LARGE CYSTEINE-RICH PERIPLASMIC PROTEIN OMCB"/>
    <property type="match status" value="1"/>
</dbReference>
<evidence type="ECO:0000259" key="1">
    <source>
        <dbReference type="Pfam" id="PF01345"/>
    </source>
</evidence>
<evidence type="ECO:0000313" key="2">
    <source>
        <dbReference type="EMBL" id="PIU24367.1"/>
    </source>
</evidence>
<comment type="caution">
    <text evidence="2">The sequence shown here is derived from an EMBL/GenBank/DDBJ whole genome shotgun (WGS) entry which is preliminary data.</text>
</comment>
<sequence>MKQITAFFKGLRPKAKYILGILGVAAIVSQGTFAFNKLLATEPRFNFLTGDYEMFRGADVTNGGTVWKDPISGTAGDTFQGLVYYHNGVVDTVAKNTNIKVTIPTKTINKTATLSATISADNAASVSNTVVDGQVIGLSGLTVNLDKDANLALIPGSVKWYPNQLENPNSPQALPNGQNGNEIVGANGVNIGDINGCWEYAGYVTFDFKATPITSVNLEVEKTVRNITAGEKSYADSTTASANDIVEFRIEAEDKGDAIANDLKFKDTLPADLTFVPGSMEIFRDGSTTSEAVSNADANAVFGSGWVVGDLQISDAKKDILAFRMTAPAKIDSKHNVVNTVKISSGAIYATDDATVSLETTPEAKIVKSKTAKNLTTGEIATGSGDSKALNAKPGDTIEYTLITKNSGNATASEYTIDDGINDVLQEANFVSASNGGQVVDSGLTGDDAKLIKYDVVNIAAGETVERIFTVKIMDPLPNNPPDGYNFDHKLYNLYGNAVLVTISIPTPPPVAPILHISKTVRDFTNNVLNFEESDTATAGDTLEYMIAFSNTGNGPADLVSFSDILPEGTSYISGTTVLLVNGGDEHTMPDGIVENGVVIDTIAAGDSGYIKIKAITNASIADGSVLVNKANLTDNGSTISDTAQTTVKAQAVIPPTPTPLPRTGADSVTLASIISAVLTAAGALTLRRFA</sequence>
<feature type="domain" description="DUF11" evidence="1">
    <location>
        <begin position="534"/>
        <end position="644"/>
    </location>
</feature>
<dbReference type="NCBIfam" id="TIGR01451">
    <property type="entry name" value="B_ant_repeat"/>
    <property type="match status" value="3"/>
</dbReference>
<proteinExistence type="predicted"/>